<proteinExistence type="predicted"/>
<name>A0AAN9TAJ3_9HEMI</name>
<evidence type="ECO:0000256" key="1">
    <source>
        <dbReference type="ARBA" id="ARBA00004141"/>
    </source>
</evidence>
<keyword evidence="2 5" id="KW-0812">Transmembrane</keyword>
<keyword evidence="4 5" id="KW-0472">Membrane</keyword>
<evidence type="ECO:0000259" key="6">
    <source>
        <dbReference type="Pfam" id="PF01490"/>
    </source>
</evidence>
<dbReference type="Proteomes" id="UP001367676">
    <property type="component" value="Unassembled WGS sequence"/>
</dbReference>
<protein>
    <recommendedName>
        <fullName evidence="6">Amino acid transporter transmembrane domain-containing protein</fullName>
    </recommendedName>
</protein>
<dbReference type="EMBL" id="JBBCAQ010000036">
    <property type="protein sequence ID" value="KAK7576700.1"/>
    <property type="molecule type" value="Genomic_DNA"/>
</dbReference>
<dbReference type="PANTHER" id="PTHR22950:SF349">
    <property type="entry name" value="AMINO ACID TRANSPORTER TRANSMEMBRANE DOMAIN-CONTAINING PROTEIN"/>
    <property type="match status" value="1"/>
</dbReference>
<evidence type="ECO:0000256" key="5">
    <source>
        <dbReference type="SAM" id="Phobius"/>
    </source>
</evidence>
<feature type="transmembrane region" description="Helical" evidence="5">
    <location>
        <begin position="266"/>
        <end position="289"/>
    </location>
</feature>
<dbReference type="InterPro" id="IPR013057">
    <property type="entry name" value="AA_transpt_TM"/>
</dbReference>
<gene>
    <name evidence="7" type="ORF">V9T40_012986</name>
</gene>
<accession>A0AAN9TAJ3</accession>
<dbReference type="PANTHER" id="PTHR22950">
    <property type="entry name" value="AMINO ACID TRANSPORTER"/>
    <property type="match status" value="1"/>
</dbReference>
<keyword evidence="8" id="KW-1185">Reference proteome</keyword>
<reference evidence="7 8" key="1">
    <citation type="submission" date="2024-03" db="EMBL/GenBank/DDBJ databases">
        <title>Adaptation during the transition from Ophiocordyceps entomopathogen to insect associate is accompanied by gene loss and intensified selection.</title>
        <authorList>
            <person name="Ward C.M."/>
            <person name="Onetto C.A."/>
            <person name="Borneman A.R."/>
        </authorList>
    </citation>
    <scope>NUCLEOTIDE SEQUENCE [LARGE SCALE GENOMIC DNA]</scope>
    <source>
        <strain evidence="7">AWRI1</strain>
        <tissue evidence="7">Single Adult Female</tissue>
    </source>
</reference>
<evidence type="ECO:0000313" key="8">
    <source>
        <dbReference type="Proteomes" id="UP001367676"/>
    </source>
</evidence>
<organism evidence="7 8">
    <name type="scientific">Parthenolecanium corni</name>
    <dbReference type="NCBI Taxonomy" id="536013"/>
    <lineage>
        <taxon>Eukaryota</taxon>
        <taxon>Metazoa</taxon>
        <taxon>Ecdysozoa</taxon>
        <taxon>Arthropoda</taxon>
        <taxon>Hexapoda</taxon>
        <taxon>Insecta</taxon>
        <taxon>Pterygota</taxon>
        <taxon>Neoptera</taxon>
        <taxon>Paraneoptera</taxon>
        <taxon>Hemiptera</taxon>
        <taxon>Sternorrhyncha</taxon>
        <taxon>Coccoidea</taxon>
        <taxon>Coccidae</taxon>
        <taxon>Parthenolecanium</taxon>
    </lineage>
</organism>
<feature type="domain" description="Amino acid transporter transmembrane" evidence="6">
    <location>
        <begin position="33"/>
        <end position="436"/>
    </location>
</feature>
<evidence type="ECO:0000256" key="2">
    <source>
        <dbReference type="ARBA" id="ARBA00022692"/>
    </source>
</evidence>
<feature type="transmembrane region" description="Helical" evidence="5">
    <location>
        <begin position="188"/>
        <end position="212"/>
    </location>
</feature>
<dbReference type="Pfam" id="PF01490">
    <property type="entry name" value="Aa_trans"/>
    <property type="match status" value="1"/>
</dbReference>
<dbReference type="GO" id="GO:0015179">
    <property type="term" value="F:L-amino acid transmembrane transporter activity"/>
    <property type="evidence" value="ECO:0007669"/>
    <property type="project" value="TreeGrafter"/>
</dbReference>
<feature type="transmembrane region" description="Helical" evidence="5">
    <location>
        <begin position="40"/>
        <end position="62"/>
    </location>
</feature>
<feature type="transmembrane region" description="Helical" evidence="5">
    <location>
        <begin position="379"/>
        <end position="404"/>
    </location>
</feature>
<dbReference type="GO" id="GO:0005774">
    <property type="term" value="C:vacuolar membrane"/>
    <property type="evidence" value="ECO:0007669"/>
    <property type="project" value="TreeGrafter"/>
</dbReference>
<evidence type="ECO:0000256" key="3">
    <source>
        <dbReference type="ARBA" id="ARBA00022989"/>
    </source>
</evidence>
<feature type="transmembrane region" description="Helical" evidence="5">
    <location>
        <begin position="416"/>
        <end position="434"/>
    </location>
</feature>
<feature type="transmembrane region" description="Helical" evidence="5">
    <location>
        <begin position="68"/>
        <end position="86"/>
    </location>
</feature>
<sequence>MADCKNSDNQSKCEPSNAETQKNIEANGHQGGKASYLSTLFHILAVSVGPIVFSLPLAFSMIGYASSMIGIAVVGFCYAYNLRLYLKCCQKLSESRKIENLTFADSVRFSLEDSPYHLEKIAPYAGQFMNVLTLLTWGGELSFNVVFICRNLQHVISYYTGTDPDIHLILLCCALPCTLISSLPKMKLSFLSIIAGTIDLLFLGVILVELYFNPNIRNVPHEAAPVDALQKLPSFLSVIFFTLNFSGIVLPLKSEMKNQEKFDSRFGLITVAVAIICIVDVTFGLLGYLRYGQSVNAMITLNLPPSDMFIQIMIGLYCLAIFFSYPVYFLVVFKTIWDAWISATIKKSENCDLIEIFLRICINMFLFLLMYIFPQISMFTNIGGLICAIINSLIVPSLVQILLLDEHKKSCVAFTIIRNIIFLIVGMVLLYFGLLQCFREISETTK</sequence>
<comment type="subcellular location">
    <subcellularLocation>
        <location evidence="1">Membrane</location>
        <topology evidence="1">Multi-pass membrane protein</topology>
    </subcellularLocation>
</comment>
<comment type="caution">
    <text evidence="7">The sequence shown here is derived from an EMBL/GenBank/DDBJ whole genome shotgun (WGS) entry which is preliminary data.</text>
</comment>
<feature type="transmembrane region" description="Helical" evidence="5">
    <location>
        <begin position="309"/>
        <end position="333"/>
    </location>
</feature>
<feature type="transmembrane region" description="Helical" evidence="5">
    <location>
        <begin position="232"/>
        <end position="254"/>
    </location>
</feature>
<keyword evidence="3 5" id="KW-1133">Transmembrane helix</keyword>
<evidence type="ECO:0000256" key="4">
    <source>
        <dbReference type="ARBA" id="ARBA00023136"/>
    </source>
</evidence>
<dbReference type="AlphaFoldDB" id="A0AAN9TAJ3"/>
<evidence type="ECO:0000313" key="7">
    <source>
        <dbReference type="EMBL" id="KAK7576700.1"/>
    </source>
</evidence>
<feature type="transmembrane region" description="Helical" evidence="5">
    <location>
        <begin position="353"/>
        <end position="373"/>
    </location>
</feature>